<evidence type="ECO:0000313" key="2">
    <source>
        <dbReference type="EMBL" id="CAH1772762.1"/>
    </source>
</evidence>
<dbReference type="GO" id="GO:0019136">
    <property type="term" value="F:deoxynucleoside kinase activity"/>
    <property type="evidence" value="ECO:0007669"/>
    <property type="project" value="TreeGrafter"/>
</dbReference>
<keyword evidence="3" id="KW-1185">Reference proteome</keyword>
<proteinExistence type="predicted"/>
<evidence type="ECO:0000313" key="3">
    <source>
        <dbReference type="Proteomes" id="UP000749559"/>
    </source>
</evidence>
<dbReference type="CDD" id="cd01673">
    <property type="entry name" value="dNK"/>
    <property type="match status" value="1"/>
</dbReference>
<name>A0A8J1UVJ6_OWEFU</name>
<dbReference type="Gene3D" id="1.10.287.70">
    <property type="match status" value="1"/>
</dbReference>
<reference evidence="2" key="1">
    <citation type="submission" date="2022-03" db="EMBL/GenBank/DDBJ databases">
        <authorList>
            <person name="Martin C."/>
        </authorList>
    </citation>
    <scope>NUCLEOTIDE SEQUENCE</scope>
</reference>
<feature type="domain" description="Deoxynucleoside kinase" evidence="1">
    <location>
        <begin position="374"/>
        <end position="570"/>
    </location>
</feature>
<protein>
    <recommendedName>
        <fullName evidence="1">Deoxynucleoside kinase domain-containing protein</fullName>
    </recommendedName>
</protein>
<dbReference type="PANTHER" id="PTHR10513">
    <property type="entry name" value="DEOXYNUCLEOSIDE KINASE"/>
    <property type="match status" value="1"/>
</dbReference>
<dbReference type="PANTHER" id="PTHR10513:SF24">
    <property type="entry name" value="THYMIDINE KINASE 2, MITOCHONDRIAL"/>
    <property type="match status" value="1"/>
</dbReference>
<sequence length="581" mass="66323">MADGGNELAWDYTEEESDLLGGIRTGNSIFYSVNNEDMGYKLSPQQVQYLIRNLEDSTDLLKTYLAEVQVANRRQSTSEGRSQLCRRCRSCCTWTVPVKLLDNLFIITVILQALNLTVLTVIDLWPTKEEDAAISHSFYASVIVMITLQCINLVILIATSGKLTEQIFSNEVNNWLLAQSYLAALLLFAGIYTATYRLQKSSWKFISEDLYVDPVLVIELYLKMFYLSVSTATLCGSCNITPKEWYNYIFVSLQMLLSFVFFASILSQTIGSQRSAPRNFEIRRRGSGQSQTSYASNVVGTYGTMATTQNERKQQRPRSTKILFLPNLISGKVVSKEQTMLGNSNFRTGNRNTFTFNNFDTCVLPDNGNKKFTVSVEGNIGSGKSTFLNHFQDSKNVEVILEPIHMWKSVRGHNTLELMYKDAHRWSLTFQSYVQLTMLQVHCKKHTKPVKLIERSIYSSKYCFVENLYKSGNMPPVDYAVLSEWFDWCKSTQNLDLDLIVYLQASPETCMERIKLRNRSEECNVPLEYLESLHELHEDWLVGSGEFKPPCPVLVLDADQDLSILQNTFEERRSEILCGCV</sequence>
<dbReference type="Gene3D" id="3.40.50.300">
    <property type="entry name" value="P-loop containing nucleotide triphosphate hydrolases"/>
    <property type="match status" value="1"/>
</dbReference>
<organism evidence="2 3">
    <name type="scientific">Owenia fusiformis</name>
    <name type="common">Polychaete worm</name>
    <dbReference type="NCBI Taxonomy" id="6347"/>
    <lineage>
        <taxon>Eukaryota</taxon>
        <taxon>Metazoa</taxon>
        <taxon>Spiralia</taxon>
        <taxon>Lophotrochozoa</taxon>
        <taxon>Annelida</taxon>
        <taxon>Polychaeta</taxon>
        <taxon>Sedentaria</taxon>
        <taxon>Canalipalpata</taxon>
        <taxon>Sabellida</taxon>
        <taxon>Oweniida</taxon>
        <taxon>Oweniidae</taxon>
        <taxon>Owenia</taxon>
    </lineage>
</organism>
<gene>
    <name evidence="2" type="ORF">OFUS_LOCUS475</name>
</gene>
<dbReference type="OrthoDB" id="567086at2759"/>
<dbReference type="InterPro" id="IPR050566">
    <property type="entry name" value="Deoxyribonucleoside_kinase"/>
</dbReference>
<dbReference type="FunFam" id="3.40.50.300:FF:001571">
    <property type="entry name" value="Deoxynucleoside kinase"/>
    <property type="match status" value="1"/>
</dbReference>
<evidence type="ECO:0000259" key="1">
    <source>
        <dbReference type="Pfam" id="PF01712"/>
    </source>
</evidence>
<dbReference type="Pfam" id="PF01712">
    <property type="entry name" value="dNK"/>
    <property type="match status" value="1"/>
</dbReference>
<dbReference type="SUPFAM" id="SSF52540">
    <property type="entry name" value="P-loop containing nucleoside triphosphate hydrolases"/>
    <property type="match status" value="1"/>
</dbReference>
<dbReference type="GO" id="GO:0005739">
    <property type="term" value="C:mitochondrion"/>
    <property type="evidence" value="ECO:0007669"/>
    <property type="project" value="TreeGrafter"/>
</dbReference>
<accession>A0A8J1UVJ6</accession>
<dbReference type="InterPro" id="IPR031314">
    <property type="entry name" value="DNK_dom"/>
</dbReference>
<comment type="caution">
    <text evidence="2">The sequence shown here is derived from an EMBL/GenBank/DDBJ whole genome shotgun (WGS) entry which is preliminary data.</text>
</comment>
<dbReference type="EMBL" id="CAIIXF020000001">
    <property type="protein sequence ID" value="CAH1772762.1"/>
    <property type="molecule type" value="Genomic_DNA"/>
</dbReference>
<dbReference type="InterPro" id="IPR027417">
    <property type="entry name" value="P-loop_NTPase"/>
</dbReference>
<dbReference type="AlphaFoldDB" id="A0A8J1UVJ6"/>
<dbReference type="Proteomes" id="UP000749559">
    <property type="component" value="Unassembled WGS sequence"/>
</dbReference>